<organism evidence="1 2">
    <name type="scientific">Paraburkholderia phenoliruptrix</name>
    <dbReference type="NCBI Taxonomy" id="252970"/>
    <lineage>
        <taxon>Bacteria</taxon>
        <taxon>Pseudomonadati</taxon>
        <taxon>Pseudomonadota</taxon>
        <taxon>Betaproteobacteria</taxon>
        <taxon>Burkholderiales</taxon>
        <taxon>Burkholderiaceae</taxon>
        <taxon>Paraburkholderia</taxon>
    </lineage>
</organism>
<dbReference type="RefSeq" id="WP_035482968.1">
    <property type="nucleotide sequence ID" value="NZ_CADFGL010000043.1"/>
</dbReference>
<evidence type="ECO:0000313" key="2">
    <source>
        <dbReference type="Proteomes" id="UP000494249"/>
    </source>
</evidence>
<evidence type="ECO:0000313" key="1">
    <source>
        <dbReference type="EMBL" id="CAB3733213.1"/>
    </source>
</evidence>
<dbReference type="Proteomes" id="UP000494249">
    <property type="component" value="Unassembled WGS sequence"/>
</dbReference>
<name>A0A6J5CF05_9BURK</name>
<dbReference type="EMBL" id="CADIKB010000046">
    <property type="protein sequence ID" value="CAB3733213.1"/>
    <property type="molecule type" value="Genomic_DNA"/>
</dbReference>
<protein>
    <submittedName>
        <fullName evidence="1">Uncharacterized protein</fullName>
    </submittedName>
</protein>
<proteinExistence type="predicted"/>
<reference evidence="1 2" key="1">
    <citation type="submission" date="2020-04" db="EMBL/GenBank/DDBJ databases">
        <authorList>
            <person name="De Canck E."/>
        </authorList>
    </citation>
    <scope>NUCLEOTIDE SEQUENCE [LARGE SCALE GENOMIC DNA]</scope>
    <source>
        <strain evidence="1 2">LMG 22037</strain>
    </source>
</reference>
<sequence length="96" mass="10436">MSKYEKLDQLILERIGATPAPGLLTPVAPVPFLLISANPAISTESERLAQIEKTEARQGKSSAPGWRIIDRRLQALRKAEKIRSTSKGWALAGEAA</sequence>
<accession>A0A6J5CF05</accession>
<gene>
    <name evidence="1" type="ORF">LMG22037_05776</name>
</gene>
<dbReference type="AlphaFoldDB" id="A0A6J5CF05"/>